<comment type="caution">
    <text evidence="2">The sequence shown here is derived from an EMBL/GenBank/DDBJ whole genome shotgun (WGS) entry which is preliminary data.</text>
</comment>
<keyword evidence="3" id="KW-1185">Reference proteome</keyword>
<dbReference type="PANTHER" id="PTHR12126">
    <property type="entry name" value="NADH-UBIQUINONE OXIDOREDUCTASE 39 KDA SUBUNIT-RELATED"/>
    <property type="match status" value="1"/>
</dbReference>
<feature type="domain" description="NmrA-like" evidence="1">
    <location>
        <begin position="49"/>
        <end position="253"/>
    </location>
</feature>
<accession>A0ABR2ZUF4</accession>
<evidence type="ECO:0000313" key="3">
    <source>
        <dbReference type="Proteomes" id="UP001437256"/>
    </source>
</evidence>
<organism evidence="2 3">
    <name type="scientific">Marasmius tenuissimus</name>
    <dbReference type="NCBI Taxonomy" id="585030"/>
    <lineage>
        <taxon>Eukaryota</taxon>
        <taxon>Fungi</taxon>
        <taxon>Dikarya</taxon>
        <taxon>Basidiomycota</taxon>
        <taxon>Agaricomycotina</taxon>
        <taxon>Agaricomycetes</taxon>
        <taxon>Agaricomycetidae</taxon>
        <taxon>Agaricales</taxon>
        <taxon>Marasmiineae</taxon>
        <taxon>Marasmiaceae</taxon>
        <taxon>Marasmius</taxon>
    </lineage>
</organism>
<dbReference type="PANTHER" id="PTHR12126:SF11">
    <property type="entry name" value="NADH DEHYDROGENASE [UBIQUINONE] 1 ALPHA SUBCOMPLEX SUBUNIT 9, MITOCHONDRIAL"/>
    <property type="match status" value="1"/>
</dbReference>
<dbReference type="InterPro" id="IPR051207">
    <property type="entry name" value="ComplexI_NDUFA9_subunit"/>
</dbReference>
<sequence length="366" mass="41100">MSASTNLLRVQRAISRPGKRAYHDLTTLPNQKPVISQGPPGYSAVTGHVVTVFGCTGFLGRYLISKLARMGTQVVVPYRDEDDKRHLKLMGDLGQIVPMEWDIRNETQIAECLRHSDIVFNLVGRDYETKNFNYRQVHADGAHRIAKIATEEGVPRFVHMSHLNASHDSASQFYRSKAEGEQLVNEAFKGVTVVRPGSMFGYEDKFLNNMAMWPIWWKLNDAQTKTRPVHVMDVAQALANLVQGPQLARAVNLPGPSTLSHEYLLNMVASVAFQPESRAPVVPKALALAAARVAQLPWWPMLSPDEVERRYIDDADTPGDWDVVGVTPAEIEQHATNYVRRYRSAEDFTRPSVFPPRPKAVSEELF</sequence>
<protein>
    <submittedName>
        <fullName evidence="2">Protein-lysine N-methyltransferase efm5</fullName>
    </submittedName>
</protein>
<evidence type="ECO:0000259" key="1">
    <source>
        <dbReference type="Pfam" id="PF05368"/>
    </source>
</evidence>
<reference evidence="2 3" key="1">
    <citation type="submission" date="2024-05" db="EMBL/GenBank/DDBJ databases">
        <title>A draft genome resource for the thread blight pathogen Marasmius tenuissimus strain MS-2.</title>
        <authorList>
            <person name="Yulfo-Soto G.E."/>
            <person name="Baruah I.K."/>
            <person name="Amoako-Attah I."/>
            <person name="Bukari Y."/>
            <person name="Meinhardt L.W."/>
            <person name="Bailey B.A."/>
            <person name="Cohen S.P."/>
        </authorList>
    </citation>
    <scope>NUCLEOTIDE SEQUENCE [LARGE SCALE GENOMIC DNA]</scope>
    <source>
        <strain evidence="2 3">MS-2</strain>
    </source>
</reference>
<evidence type="ECO:0000313" key="2">
    <source>
        <dbReference type="EMBL" id="KAL0064694.1"/>
    </source>
</evidence>
<dbReference type="SUPFAM" id="SSF51735">
    <property type="entry name" value="NAD(P)-binding Rossmann-fold domains"/>
    <property type="match status" value="1"/>
</dbReference>
<dbReference type="CDD" id="cd05271">
    <property type="entry name" value="NDUFA9_like_SDR_a"/>
    <property type="match status" value="1"/>
</dbReference>
<dbReference type="EMBL" id="JBBXMP010000058">
    <property type="protein sequence ID" value="KAL0064694.1"/>
    <property type="molecule type" value="Genomic_DNA"/>
</dbReference>
<dbReference type="InterPro" id="IPR036291">
    <property type="entry name" value="NAD(P)-bd_dom_sf"/>
</dbReference>
<dbReference type="Proteomes" id="UP001437256">
    <property type="component" value="Unassembled WGS sequence"/>
</dbReference>
<proteinExistence type="predicted"/>
<dbReference type="Gene3D" id="3.40.50.720">
    <property type="entry name" value="NAD(P)-binding Rossmann-like Domain"/>
    <property type="match status" value="1"/>
</dbReference>
<gene>
    <name evidence="2" type="primary">EFM5_2</name>
    <name evidence="2" type="ORF">AAF712_008392</name>
</gene>
<dbReference type="InterPro" id="IPR008030">
    <property type="entry name" value="NmrA-like"/>
</dbReference>
<dbReference type="Pfam" id="PF05368">
    <property type="entry name" value="NmrA"/>
    <property type="match status" value="1"/>
</dbReference>
<name>A0ABR2ZUF4_9AGAR</name>